<reference evidence="1" key="1">
    <citation type="submission" date="2019-04" db="EMBL/GenBank/DDBJ databases">
        <title>An insight into the mialome of Ixodes scapularis.</title>
        <authorList>
            <person name="Ribeiro J.M."/>
            <person name="Mather T.N."/>
            <person name="Karim S."/>
        </authorList>
    </citation>
    <scope>NUCLEOTIDE SEQUENCE</scope>
</reference>
<evidence type="ECO:0000313" key="1">
    <source>
        <dbReference type="EMBL" id="MOY42055.1"/>
    </source>
</evidence>
<organism evidence="1">
    <name type="scientific">Ixodes scapularis</name>
    <name type="common">Black-legged tick</name>
    <name type="synonym">Deer tick</name>
    <dbReference type="NCBI Taxonomy" id="6945"/>
    <lineage>
        <taxon>Eukaryota</taxon>
        <taxon>Metazoa</taxon>
        <taxon>Ecdysozoa</taxon>
        <taxon>Arthropoda</taxon>
        <taxon>Chelicerata</taxon>
        <taxon>Arachnida</taxon>
        <taxon>Acari</taxon>
        <taxon>Parasitiformes</taxon>
        <taxon>Ixodida</taxon>
        <taxon>Ixodoidea</taxon>
        <taxon>Ixodidae</taxon>
        <taxon>Ixodinae</taxon>
        <taxon>Ixodes</taxon>
    </lineage>
</organism>
<sequence length="145" mass="16225">MKRAWVPSRRLGCCTVVSWEHWWPPSASWGAPSWSGQPGTLLGWWPVCRRWPRAPLRRSSSTWGDRWPLDSASSLPLLSAPCFCLPVRPSVQACTLSACTGVWSSSAASFCTTRSASSRWPKSTLFTPSSRMILSMRPSRSTWTH</sequence>
<dbReference type="EMBL" id="GHJT01008084">
    <property type="protein sequence ID" value="MOY42055.1"/>
    <property type="molecule type" value="Transcribed_RNA"/>
</dbReference>
<proteinExistence type="predicted"/>
<protein>
    <submittedName>
        <fullName evidence="1">Uncharacterized protein</fullName>
    </submittedName>
</protein>
<accession>A0A4D5RYJ2</accession>
<name>A0A4D5RYJ2_IXOSC</name>
<dbReference type="AlphaFoldDB" id="A0A4D5RYJ2"/>